<proteinExistence type="predicted"/>
<organism evidence="2">
    <name type="scientific">Timema cristinae</name>
    <name type="common">Walking stick</name>
    <dbReference type="NCBI Taxonomy" id="61476"/>
    <lineage>
        <taxon>Eukaryota</taxon>
        <taxon>Metazoa</taxon>
        <taxon>Ecdysozoa</taxon>
        <taxon>Arthropoda</taxon>
        <taxon>Hexapoda</taxon>
        <taxon>Insecta</taxon>
        <taxon>Pterygota</taxon>
        <taxon>Neoptera</taxon>
        <taxon>Polyneoptera</taxon>
        <taxon>Phasmatodea</taxon>
        <taxon>Timematodea</taxon>
        <taxon>Timematoidea</taxon>
        <taxon>Timematidae</taxon>
        <taxon>Timema</taxon>
    </lineage>
</organism>
<evidence type="ECO:0000256" key="1">
    <source>
        <dbReference type="SAM" id="MobiDB-lite"/>
    </source>
</evidence>
<name>A0A7R9CYS2_TIMCR</name>
<dbReference type="EMBL" id="OC319290">
    <property type="protein sequence ID" value="CAD7404891.1"/>
    <property type="molecule type" value="Genomic_DNA"/>
</dbReference>
<feature type="region of interest" description="Disordered" evidence="1">
    <location>
        <begin position="1"/>
        <end position="25"/>
    </location>
</feature>
<dbReference type="AlphaFoldDB" id="A0A7R9CYS2"/>
<accession>A0A7R9CYS2</accession>
<sequence length="111" mass="12550">MVDSLVARRSGPYSKLGGHRQQVKESVDELRKKKARLEKSMNLMLDGADNMAFLAENSKCTVPYQNLGEKCGGKRFRPSTEQSTVFRFMSQPLFLCPYVSSFVNIKRGGIR</sequence>
<evidence type="ECO:0000313" key="2">
    <source>
        <dbReference type="EMBL" id="CAD7404891.1"/>
    </source>
</evidence>
<protein>
    <submittedName>
        <fullName evidence="2">Uncharacterized protein</fullName>
    </submittedName>
</protein>
<reference evidence="2" key="1">
    <citation type="submission" date="2020-11" db="EMBL/GenBank/DDBJ databases">
        <authorList>
            <person name="Tran Van P."/>
        </authorList>
    </citation>
    <scope>NUCLEOTIDE SEQUENCE</scope>
</reference>
<gene>
    <name evidence="2" type="ORF">TCEB3V08_LOCUS7720</name>
</gene>